<evidence type="ECO:0000256" key="1">
    <source>
        <dbReference type="SAM" id="MobiDB-lite"/>
    </source>
</evidence>
<evidence type="ECO:0000313" key="3">
    <source>
        <dbReference type="WBParaSite" id="PEQ_0001361501-mRNA-1"/>
    </source>
</evidence>
<organism evidence="2 3">
    <name type="scientific">Parascaris equorum</name>
    <name type="common">Equine roundworm</name>
    <dbReference type="NCBI Taxonomy" id="6256"/>
    <lineage>
        <taxon>Eukaryota</taxon>
        <taxon>Metazoa</taxon>
        <taxon>Ecdysozoa</taxon>
        <taxon>Nematoda</taxon>
        <taxon>Chromadorea</taxon>
        <taxon>Rhabditida</taxon>
        <taxon>Spirurina</taxon>
        <taxon>Ascaridomorpha</taxon>
        <taxon>Ascaridoidea</taxon>
        <taxon>Ascarididae</taxon>
        <taxon>Parascaris</taxon>
    </lineage>
</organism>
<proteinExistence type="predicted"/>
<feature type="region of interest" description="Disordered" evidence="1">
    <location>
        <begin position="1"/>
        <end position="45"/>
    </location>
</feature>
<dbReference type="WBParaSite" id="PEQ_0001361501-mRNA-1">
    <property type="protein sequence ID" value="PEQ_0001361501-mRNA-1"/>
    <property type="gene ID" value="PEQ_0001361501"/>
</dbReference>
<dbReference type="AlphaFoldDB" id="A0A914S497"/>
<reference evidence="3" key="1">
    <citation type="submission" date="2022-11" db="UniProtKB">
        <authorList>
            <consortium name="WormBaseParasite"/>
        </authorList>
    </citation>
    <scope>IDENTIFICATION</scope>
</reference>
<name>A0A914S497_PAREQ</name>
<accession>A0A914S497</accession>
<dbReference type="Proteomes" id="UP000887564">
    <property type="component" value="Unplaced"/>
</dbReference>
<feature type="compositionally biased region" description="Basic and acidic residues" evidence="1">
    <location>
        <begin position="14"/>
        <end position="27"/>
    </location>
</feature>
<sequence length="124" mass="13676">MRGRGEEEEEDEVERLRKGEETIEFKGEFSPGGNGGTPFGPFPLNFPQPIGHRMIEVLIRMTKDGVELERQKGEVNESGCGGGRDEEKGISLNLLEMIKVDSITKIDGSGQPIDQIISANTLKF</sequence>
<evidence type="ECO:0000313" key="2">
    <source>
        <dbReference type="Proteomes" id="UP000887564"/>
    </source>
</evidence>
<dbReference type="Gene3D" id="3.15.20.10">
    <property type="entry name" value="Bactericidal permeability-increasing protein, domain 2"/>
    <property type="match status" value="1"/>
</dbReference>
<protein>
    <submittedName>
        <fullName evidence="3">Uncharacterized protein</fullName>
    </submittedName>
</protein>
<feature type="compositionally biased region" description="Acidic residues" evidence="1">
    <location>
        <begin position="1"/>
        <end position="13"/>
    </location>
</feature>
<keyword evidence="2" id="KW-1185">Reference proteome</keyword>